<dbReference type="Pfam" id="PF17517">
    <property type="entry name" value="IgGFc_binding"/>
    <property type="match status" value="1"/>
</dbReference>
<evidence type="ECO:0000313" key="3">
    <source>
        <dbReference type="EMBL" id="AKT36402.1"/>
    </source>
</evidence>
<reference evidence="3 4" key="1">
    <citation type="submission" date="2015-07" db="EMBL/GenBank/DDBJ databases">
        <title>Genome analysis of myxobacterium Chondromyces crocatus Cm c5 reveals a high potential for natural compound synthesis and the genetic basis for the loss of fruiting body formation.</title>
        <authorList>
            <person name="Zaburannyi N."/>
            <person name="Bunk B."/>
            <person name="Maier J."/>
            <person name="Overmann J."/>
            <person name="Mueller R."/>
        </authorList>
    </citation>
    <scope>NUCLEOTIDE SEQUENCE [LARGE SCALE GENOMIC DNA]</scope>
    <source>
        <strain evidence="3 4">Cm c5</strain>
    </source>
</reference>
<dbReference type="STRING" id="52.CMC5_005150"/>
<dbReference type="EMBL" id="CP012159">
    <property type="protein sequence ID" value="AKT36402.1"/>
    <property type="molecule type" value="Genomic_DNA"/>
</dbReference>
<name>A0A0K1E6S4_CHOCO</name>
<evidence type="ECO:0000313" key="4">
    <source>
        <dbReference type="Proteomes" id="UP000067626"/>
    </source>
</evidence>
<sequence>MRRAASWFLMAMTLGSTGAAFFACSATSDGNGFTSGTGANGQGAGTPSGTGGEGGVLFDTDGGTGCTGERSCSASTNEVLCNGQVLTACPADQRCANGECMPPCQAAEINKSTVGCDYYTVNPDVTFSAGACFAAFVANTFSAPVEIRVERDGVPLDASTFARIPSGSGQSMTYAPLPNGMLPAGEIAILFLAQFGPERLYTPACPAGVVPAVSNEDAALHGTGIGKSFHIRTSAPVVAYDIFPYGGGKSAITSATLLLPTTAWDTNYVGVAPYQTTSSSADFFSWLQIVAAEDNTQVTISPTAAIQGGTGVPATGAGQPMSYSLQRGQVLQFSQAQELSGSPIQSTKPIGLFGGNRCMTIPASSSACDAGHQMIPPVRALGREYVAVRYRSRVDGGNESVPWRLVGAVGGTTLTYEPSQPPGAPSSLETGQVVEFNSPGPFTVRSQDKEHPFYMSAHMTGCSSVSPSPVGCPGDPESVNVIPTEQYLNNYVFFTDPTYPETNLVIVRKRGANGFADVTLDCAGVLGGWQPADASGMYEYTRFDLVRGNFQPQGSCDNGRREMKSEEPFTLTVWGWGTSATGGDISNPNVSGFYTQYCSYAYPAGASVQAISNVVVPTAPQ</sequence>
<dbReference type="AlphaFoldDB" id="A0A0K1E6S4"/>
<gene>
    <name evidence="3" type="ORF">CMC5_005150</name>
</gene>
<keyword evidence="4" id="KW-1185">Reference proteome</keyword>
<feature type="chain" id="PRO_5005458965" description="IgGFc-binding protein N-terminal domain-containing protein" evidence="1">
    <location>
        <begin position="23"/>
        <end position="621"/>
    </location>
</feature>
<protein>
    <recommendedName>
        <fullName evidence="2">IgGFc-binding protein N-terminal domain-containing protein</fullName>
    </recommendedName>
</protein>
<dbReference type="InterPro" id="IPR035234">
    <property type="entry name" value="IgGFc-bd_N"/>
</dbReference>
<accession>A0A0K1E6S4</accession>
<dbReference type="OrthoDB" id="5486557at2"/>
<dbReference type="PROSITE" id="PS51257">
    <property type="entry name" value="PROKAR_LIPOPROTEIN"/>
    <property type="match status" value="1"/>
</dbReference>
<dbReference type="PANTHER" id="PTHR46534:SF1">
    <property type="entry name" value="IGGFC-BINDING PROTEIN N-TERMINAL DOMAIN-CONTAINING PROTEIN"/>
    <property type="match status" value="1"/>
</dbReference>
<dbReference type="KEGG" id="ccro:CMC5_005150"/>
<dbReference type="Proteomes" id="UP000067626">
    <property type="component" value="Chromosome"/>
</dbReference>
<dbReference type="PANTHER" id="PTHR46534">
    <property type="entry name" value="IGGFC_BINDING DOMAIN-CONTAINING PROTEIN"/>
    <property type="match status" value="1"/>
</dbReference>
<evidence type="ECO:0000256" key="1">
    <source>
        <dbReference type="SAM" id="SignalP"/>
    </source>
</evidence>
<organism evidence="3 4">
    <name type="scientific">Chondromyces crocatus</name>
    <dbReference type="NCBI Taxonomy" id="52"/>
    <lineage>
        <taxon>Bacteria</taxon>
        <taxon>Pseudomonadati</taxon>
        <taxon>Myxococcota</taxon>
        <taxon>Polyangia</taxon>
        <taxon>Polyangiales</taxon>
        <taxon>Polyangiaceae</taxon>
        <taxon>Chondromyces</taxon>
    </lineage>
</organism>
<feature type="domain" description="IgGFc-binding protein N-terminal" evidence="2">
    <location>
        <begin position="254"/>
        <end position="575"/>
    </location>
</feature>
<keyword evidence="1" id="KW-0732">Signal</keyword>
<dbReference type="RefSeq" id="WP_156338081.1">
    <property type="nucleotide sequence ID" value="NZ_CP012159.1"/>
</dbReference>
<evidence type="ECO:0000259" key="2">
    <source>
        <dbReference type="Pfam" id="PF17517"/>
    </source>
</evidence>
<feature type="signal peptide" evidence="1">
    <location>
        <begin position="1"/>
        <end position="22"/>
    </location>
</feature>
<proteinExistence type="predicted"/>